<dbReference type="EMBL" id="CP113836">
    <property type="protein sequence ID" value="WAL69806.1"/>
    <property type="molecule type" value="Genomic_DNA"/>
</dbReference>
<name>A0ABY7BBR2_9PSEU</name>
<dbReference type="PIRSF" id="PIRSF015921">
    <property type="entry name" value="FA_sphinglp_des"/>
    <property type="match status" value="1"/>
</dbReference>
<sequence length="328" mass="36703">MRAVKERGLLRRRPGDYAWKLALNATLFVLGWVAFALVGASWWNLLTGAFFALVYAQLAFLGHDAGHKQVFAGRRANDVAGYLLGALVGMSFAWWVSKHNRHHAYPNHEEDDPDLDIAVLAFTEQQAADKRGFSRWMTKYQAFLFFPLLLLEGLSLHNSSAVAVLRGRVKARRLEAVLLAAHFAGYLAAVFLVLTPLQALAFIAVHQGLWGLYMGCSFAPNHKGMPTLKAGEKLDHLRKQVLTSRNVRGGRITDFALGGLNYQIEHHLFPSMPRANLRRAQPLVEDFCRRLGLPYHQSSAFSSYLQVLRHLHAVSAPLRAKSITERLG</sequence>
<protein>
    <submittedName>
        <fullName evidence="3">Acyl-CoA desaturase</fullName>
    </submittedName>
</protein>
<proteinExistence type="predicted"/>
<feature type="transmembrane region" description="Helical" evidence="1">
    <location>
        <begin position="49"/>
        <end position="67"/>
    </location>
</feature>
<accession>A0ABY7BBR2</accession>
<evidence type="ECO:0000259" key="2">
    <source>
        <dbReference type="Pfam" id="PF00487"/>
    </source>
</evidence>
<dbReference type="CDD" id="cd03506">
    <property type="entry name" value="Delta6-FADS-like"/>
    <property type="match status" value="1"/>
</dbReference>
<organism evidence="3 4">
    <name type="scientific">Amycolatopsis cynarae</name>
    <dbReference type="NCBI Taxonomy" id="2995223"/>
    <lineage>
        <taxon>Bacteria</taxon>
        <taxon>Bacillati</taxon>
        <taxon>Actinomycetota</taxon>
        <taxon>Actinomycetes</taxon>
        <taxon>Pseudonocardiales</taxon>
        <taxon>Pseudonocardiaceae</taxon>
        <taxon>Amycolatopsis</taxon>
    </lineage>
</organism>
<dbReference type="PANTHER" id="PTHR19353:SF19">
    <property type="entry name" value="DELTA(5) FATTY ACID DESATURASE C-RELATED"/>
    <property type="match status" value="1"/>
</dbReference>
<evidence type="ECO:0000313" key="3">
    <source>
        <dbReference type="EMBL" id="WAL69806.1"/>
    </source>
</evidence>
<keyword evidence="1" id="KW-1133">Transmembrane helix</keyword>
<feature type="domain" description="Fatty acid desaturase" evidence="2">
    <location>
        <begin position="41"/>
        <end position="298"/>
    </location>
</feature>
<keyword evidence="1" id="KW-0812">Transmembrane</keyword>
<feature type="transmembrane region" description="Helical" evidence="1">
    <location>
        <begin position="79"/>
        <end position="97"/>
    </location>
</feature>
<dbReference type="Pfam" id="PF00487">
    <property type="entry name" value="FA_desaturase"/>
    <property type="match status" value="1"/>
</dbReference>
<feature type="transmembrane region" description="Helical" evidence="1">
    <location>
        <begin position="142"/>
        <end position="164"/>
    </location>
</feature>
<feature type="transmembrane region" description="Helical" evidence="1">
    <location>
        <begin position="21"/>
        <end position="43"/>
    </location>
</feature>
<gene>
    <name evidence="3" type="ORF">ORV05_25175</name>
</gene>
<dbReference type="PANTHER" id="PTHR19353">
    <property type="entry name" value="FATTY ACID DESATURASE 2"/>
    <property type="match status" value="1"/>
</dbReference>
<feature type="transmembrane region" description="Helical" evidence="1">
    <location>
        <begin position="176"/>
        <end position="194"/>
    </location>
</feature>
<reference evidence="3" key="1">
    <citation type="submission" date="2022-11" db="EMBL/GenBank/DDBJ databases">
        <authorList>
            <person name="Mo P."/>
        </authorList>
    </citation>
    <scope>NUCLEOTIDE SEQUENCE</scope>
    <source>
        <strain evidence="3">HUAS 11-8</strain>
    </source>
</reference>
<evidence type="ECO:0000256" key="1">
    <source>
        <dbReference type="SAM" id="Phobius"/>
    </source>
</evidence>
<dbReference type="InterPro" id="IPR005804">
    <property type="entry name" value="FA_desaturase_dom"/>
</dbReference>
<evidence type="ECO:0000313" key="4">
    <source>
        <dbReference type="Proteomes" id="UP001163203"/>
    </source>
</evidence>
<dbReference type="Proteomes" id="UP001163203">
    <property type="component" value="Chromosome"/>
</dbReference>
<keyword evidence="1" id="KW-0472">Membrane</keyword>
<keyword evidence="4" id="KW-1185">Reference proteome</keyword>
<dbReference type="InterPro" id="IPR012171">
    <property type="entry name" value="Fatty_acid_desaturase"/>
</dbReference>